<dbReference type="SUPFAM" id="SSF52540">
    <property type="entry name" value="P-loop containing nucleoside triphosphate hydrolases"/>
    <property type="match status" value="2"/>
</dbReference>
<evidence type="ECO:0000256" key="6">
    <source>
        <dbReference type="ARBA" id="ARBA00023242"/>
    </source>
</evidence>
<dbReference type="PANTHER" id="PTHR45821:SF5">
    <property type="entry name" value="SNF2 DOMAIN-CONTAINING PROTEIN CLASSY 4"/>
    <property type="match status" value="1"/>
</dbReference>
<evidence type="ECO:0000256" key="5">
    <source>
        <dbReference type="ARBA" id="ARBA00022840"/>
    </source>
</evidence>
<feature type="compositionally biased region" description="Acidic residues" evidence="7">
    <location>
        <begin position="190"/>
        <end position="221"/>
    </location>
</feature>
<dbReference type="AlphaFoldDB" id="A0AAN9PRA5"/>
<evidence type="ECO:0000256" key="4">
    <source>
        <dbReference type="ARBA" id="ARBA00022806"/>
    </source>
</evidence>
<keyword evidence="6" id="KW-0539">Nucleus</keyword>
<dbReference type="Pfam" id="PF00271">
    <property type="entry name" value="Helicase_C"/>
    <property type="match status" value="1"/>
</dbReference>
<dbReference type="InterPro" id="IPR001650">
    <property type="entry name" value="Helicase_C-like"/>
</dbReference>
<dbReference type="InterPro" id="IPR049730">
    <property type="entry name" value="SNF2/RAD54-like_C"/>
</dbReference>
<dbReference type="InterPro" id="IPR000330">
    <property type="entry name" value="SNF2_N"/>
</dbReference>
<comment type="caution">
    <text evidence="10">The sequence shown here is derived from an EMBL/GenBank/DDBJ whole genome shotgun (WGS) entry which is preliminary data.</text>
</comment>
<dbReference type="InterPro" id="IPR027417">
    <property type="entry name" value="P-loop_NTPase"/>
</dbReference>
<feature type="region of interest" description="Disordered" evidence="7">
    <location>
        <begin position="1"/>
        <end position="72"/>
    </location>
</feature>
<sequence length="1120" mass="127945">MHCVAERTRSRKAKSPIHIDRAEPVSFSSDDDDDDIVCWAEPQQEAQTSGSGNDSLDDKDYDNVDSEDTAEVERVVVQKRKNFEGVGKRGNTEKWKREKTIDMGELEGRRRRAFGLDLFISENVKEEEGESKCAAQRTRSHFRSNWNKKKSKKGTISQPICVDDDDDDESSGFDEDKTCAASDGEKQCNWEDEDDDGDEDEDEYEEEEEEEEDGEEDDEDYACGYRKNKKGKKRGKWVHDDGNGEQGGEPNQNVDFNLRLSSLPEDVKELDVLWAEMASALESSRSYSDEGCGSEAGSRSIEGKFRGWNRKGSSFEGCGSEQGSGSVERKFRGWNKEGSSFEGCGSEMGSDSVEGKFRGWSKEGSSFAKKKRVNDVQVDDFRMDSLFEDLLNGKNEMATKFTLQHNREPEPVEKTESEKEMDVLWGELDFCLYGTQDDPVPTSQVPDDIDSDHDQNTAEVTTATRCRQGKHHLILDEQIGLICAYCLHVDLEIKYITPPFWENPRGMSNRRDYMYDRMDDSVLDELQHQIAGHDNYKAGKYTGTVWDIIPGVKETMYPHQCEAFEFLWSNLAGGIFLDKLKEQGEFPGASGCVISHAPGTGKTRLTIVFLQTFMTLFPKCRPMIIAPKGMLLTWEEEFKTWKVDIPFHNLNSSDYAGKGSELVWNLIGNSGCFDIRRKANDFCRVAKLYSWKCNRSILGVSYQLFEQLTKSNRLFRKVLLEDPGLLILDEGHTPRNSKTLILKAVSEIQTKRRIILSGTPFQNNFEELYNTLCLARPKFDQWNASRDNMIFDDRRGQPKNESKTWVDLTNSFGKDIDDGRRFKKLEEIRKLIHPFVHVHKGKILQERLVGLRKFLVVLKPTQLQLEILEDIKRKRNGSFNGLKLEYAESVTAVHPALYDLSEEKKLHRFRLNPEEGVKTKFLLELIRLSAIVKEKVLVFSEHIEPLKLVASQLKHHFDWTEGGEVLQIHGKLDAKPRQVSMKAFNDPNSKVVVMLASIKACYEGISLVGASRVVLLDVVWNPSVEWQAICRAYRLGQKKVVYTYRLITAGTRDMDRCCRQAEKDQFSDMVFFNPDEPEDSTNSLSAELEDRILEKMIEEDKFGRIFDRVAVTLCLDGGKK</sequence>
<keyword evidence="5" id="KW-0067">ATP-binding</keyword>
<dbReference type="CDD" id="cd18793">
    <property type="entry name" value="SF2_C_SNF"/>
    <property type="match status" value="1"/>
</dbReference>
<dbReference type="Proteomes" id="UP001359559">
    <property type="component" value="Unassembled WGS sequence"/>
</dbReference>
<name>A0AAN9PRA5_CLITE</name>
<dbReference type="EMBL" id="JAYKXN010000002">
    <property type="protein sequence ID" value="KAK7309080.1"/>
    <property type="molecule type" value="Genomic_DNA"/>
</dbReference>
<dbReference type="GO" id="GO:0080188">
    <property type="term" value="P:gene silencing by siRNA-directed DNA methylation"/>
    <property type="evidence" value="ECO:0007669"/>
    <property type="project" value="InterPro"/>
</dbReference>
<keyword evidence="4" id="KW-0347">Helicase</keyword>
<feature type="domain" description="Helicase C-terminal" evidence="9">
    <location>
        <begin position="924"/>
        <end position="1085"/>
    </location>
</feature>
<feature type="compositionally biased region" description="Basic residues" evidence="7">
    <location>
        <begin position="138"/>
        <end position="153"/>
    </location>
</feature>
<feature type="domain" description="Helicase ATP-binding" evidence="8">
    <location>
        <begin position="677"/>
        <end position="778"/>
    </location>
</feature>
<dbReference type="InterPro" id="IPR044567">
    <property type="entry name" value="CLSY/DRD1"/>
</dbReference>
<dbReference type="InterPro" id="IPR038718">
    <property type="entry name" value="SNF2-like_sf"/>
</dbReference>
<feature type="compositionally biased region" description="Acidic residues" evidence="7">
    <location>
        <begin position="162"/>
        <end position="173"/>
    </location>
</feature>
<accession>A0AAN9PRA5</accession>
<keyword evidence="3" id="KW-0378">Hydrolase</keyword>
<gene>
    <name evidence="10" type="ORF">RJT34_05539</name>
</gene>
<evidence type="ECO:0000313" key="11">
    <source>
        <dbReference type="Proteomes" id="UP001359559"/>
    </source>
</evidence>
<dbReference type="Gene3D" id="3.40.50.300">
    <property type="entry name" value="P-loop containing nucleotide triphosphate hydrolases"/>
    <property type="match status" value="1"/>
</dbReference>
<dbReference type="Gene3D" id="3.40.50.10810">
    <property type="entry name" value="Tandem AAA-ATPase domain"/>
    <property type="match status" value="1"/>
</dbReference>
<feature type="region of interest" description="Disordered" evidence="7">
    <location>
        <begin position="283"/>
        <end position="331"/>
    </location>
</feature>
<dbReference type="GO" id="GO:0005634">
    <property type="term" value="C:nucleus"/>
    <property type="evidence" value="ECO:0007669"/>
    <property type="project" value="UniProtKB-SubCell"/>
</dbReference>
<dbReference type="PROSITE" id="PS51194">
    <property type="entry name" value="HELICASE_CTER"/>
    <property type="match status" value="1"/>
</dbReference>
<dbReference type="SMART" id="SM00490">
    <property type="entry name" value="HELICc"/>
    <property type="match status" value="1"/>
</dbReference>
<dbReference type="GO" id="GO:0004386">
    <property type="term" value="F:helicase activity"/>
    <property type="evidence" value="ECO:0007669"/>
    <property type="project" value="UniProtKB-KW"/>
</dbReference>
<feature type="compositionally biased region" description="Basic residues" evidence="7">
    <location>
        <begin position="226"/>
        <end position="236"/>
    </location>
</feature>
<feature type="region of interest" description="Disordered" evidence="7">
    <location>
        <begin position="125"/>
        <end position="256"/>
    </location>
</feature>
<keyword evidence="2" id="KW-0547">Nucleotide-binding</keyword>
<dbReference type="GO" id="GO:0005524">
    <property type="term" value="F:ATP binding"/>
    <property type="evidence" value="ECO:0007669"/>
    <property type="project" value="UniProtKB-KW"/>
</dbReference>
<proteinExistence type="predicted"/>
<feature type="compositionally biased region" description="Basic and acidic residues" evidence="7">
    <location>
        <begin position="174"/>
        <end position="189"/>
    </location>
</feature>
<protein>
    <submittedName>
        <fullName evidence="10">Uncharacterized protein</fullName>
    </submittedName>
</protein>
<organism evidence="10 11">
    <name type="scientific">Clitoria ternatea</name>
    <name type="common">Butterfly pea</name>
    <dbReference type="NCBI Taxonomy" id="43366"/>
    <lineage>
        <taxon>Eukaryota</taxon>
        <taxon>Viridiplantae</taxon>
        <taxon>Streptophyta</taxon>
        <taxon>Embryophyta</taxon>
        <taxon>Tracheophyta</taxon>
        <taxon>Spermatophyta</taxon>
        <taxon>Magnoliopsida</taxon>
        <taxon>eudicotyledons</taxon>
        <taxon>Gunneridae</taxon>
        <taxon>Pentapetalae</taxon>
        <taxon>rosids</taxon>
        <taxon>fabids</taxon>
        <taxon>Fabales</taxon>
        <taxon>Fabaceae</taxon>
        <taxon>Papilionoideae</taxon>
        <taxon>50 kb inversion clade</taxon>
        <taxon>NPAAA clade</taxon>
        <taxon>indigoferoid/millettioid clade</taxon>
        <taxon>Phaseoleae</taxon>
        <taxon>Clitoria</taxon>
    </lineage>
</organism>
<dbReference type="InterPro" id="IPR014001">
    <property type="entry name" value="Helicase_ATP-bd"/>
</dbReference>
<evidence type="ECO:0000259" key="8">
    <source>
        <dbReference type="PROSITE" id="PS51192"/>
    </source>
</evidence>
<dbReference type="SMART" id="SM00487">
    <property type="entry name" value="DEXDc"/>
    <property type="match status" value="1"/>
</dbReference>
<evidence type="ECO:0000256" key="1">
    <source>
        <dbReference type="ARBA" id="ARBA00004123"/>
    </source>
</evidence>
<evidence type="ECO:0000259" key="9">
    <source>
        <dbReference type="PROSITE" id="PS51194"/>
    </source>
</evidence>
<reference evidence="10 11" key="1">
    <citation type="submission" date="2024-01" db="EMBL/GenBank/DDBJ databases">
        <title>The genomes of 5 underutilized Papilionoideae crops provide insights into root nodulation and disease resistance.</title>
        <authorList>
            <person name="Yuan L."/>
        </authorList>
    </citation>
    <scope>NUCLEOTIDE SEQUENCE [LARGE SCALE GENOMIC DNA]</scope>
    <source>
        <strain evidence="10">LY-2023</strain>
        <tissue evidence="10">Leaf</tissue>
    </source>
</reference>
<comment type="subcellular location">
    <subcellularLocation>
        <location evidence="1">Nucleus</location>
    </subcellularLocation>
</comment>
<evidence type="ECO:0000256" key="7">
    <source>
        <dbReference type="SAM" id="MobiDB-lite"/>
    </source>
</evidence>
<evidence type="ECO:0000313" key="10">
    <source>
        <dbReference type="EMBL" id="KAK7309080.1"/>
    </source>
</evidence>
<evidence type="ECO:0000256" key="2">
    <source>
        <dbReference type="ARBA" id="ARBA00022741"/>
    </source>
</evidence>
<keyword evidence="11" id="KW-1185">Reference proteome</keyword>
<feature type="compositionally biased region" description="Polar residues" evidence="7">
    <location>
        <begin position="44"/>
        <end position="54"/>
    </location>
</feature>
<evidence type="ECO:0000256" key="3">
    <source>
        <dbReference type="ARBA" id="ARBA00022801"/>
    </source>
</evidence>
<dbReference type="PANTHER" id="PTHR45821">
    <property type="entry name" value="SNF2 DOMAIN-CONTAINING PROTEIN CLASSY 2-RELATED"/>
    <property type="match status" value="1"/>
</dbReference>
<dbReference type="GO" id="GO:0016787">
    <property type="term" value="F:hydrolase activity"/>
    <property type="evidence" value="ECO:0007669"/>
    <property type="project" value="UniProtKB-KW"/>
</dbReference>
<dbReference type="Pfam" id="PF00176">
    <property type="entry name" value="SNF2-rel_dom"/>
    <property type="match status" value="1"/>
</dbReference>
<dbReference type="PROSITE" id="PS51192">
    <property type="entry name" value="HELICASE_ATP_BIND_1"/>
    <property type="match status" value="1"/>
</dbReference>